<dbReference type="Proteomes" id="UP001054945">
    <property type="component" value="Unassembled WGS sequence"/>
</dbReference>
<protein>
    <submittedName>
        <fullName evidence="1">Uncharacterized protein</fullName>
    </submittedName>
</protein>
<reference evidence="1 2" key="1">
    <citation type="submission" date="2021-06" db="EMBL/GenBank/DDBJ databases">
        <title>Caerostris extrusa draft genome.</title>
        <authorList>
            <person name="Kono N."/>
            <person name="Arakawa K."/>
        </authorList>
    </citation>
    <scope>NUCLEOTIDE SEQUENCE [LARGE SCALE GENOMIC DNA]</scope>
</reference>
<evidence type="ECO:0000313" key="1">
    <source>
        <dbReference type="EMBL" id="GIX94467.1"/>
    </source>
</evidence>
<dbReference type="EMBL" id="BPLR01004378">
    <property type="protein sequence ID" value="GIX94467.1"/>
    <property type="molecule type" value="Genomic_DNA"/>
</dbReference>
<evidence type="ECO:0000313" key="2">
    <source>
        <dbReference type="Proteomes" id="UP001054945"/>
    </source>
</evidence>
<proteinExistence type="predicted"/>
<gene>
    <name evidence="1" type="ORF">CEXT_612811</name>
</gene>
<comment type="caution">
    <text evidence="1">The sequence shown here is derived from an EMBL/GenBank/DDBJ whole genome shotgun (WGS) entry which is preliminary data.</text>
</comment>
<sequence>MSPIYFNSQTGTVAEAPFKCLLRIIIVNDFLFDSPCHLLKCRNDGSSSFCNNAHLQTPVRRTRGGIQLVCDWTFLGSEISRDVLLLDYSI</sequence>
<organism evidence="1 2">
    <name type="scientific">Caerostris extrusa</name>
    <name type="common">Bark spider</name>
    <name type="synonym">Caerostris bankana</name>
    <dbReference type="NCBI Taxonomy" id="172846"/>
    <lineage>
        <taxon>Eukaryota</taxon>
        <taxon>Metazoa</taxon>
        <taxon>Ecdysozoa</taxon>
        <taxon>Arthropoda</taxon>
        <taxon>Chelicerata</taxon>
        <taxon>Arachnida</taxon>
        <taxon>Araneae</taxon>
        <taxon>Araneomorphae</taxon>
        <taxon>Entelegynae</taxon>
        <taxon>Araneoidea</taxon>
        <taxon>Araneidae</taxon>
        <taxon>Caerostris</taxon>
    </lineage>
</organism>
<keyword evidence="2" id="KW-1185">Reference proteome</keyword>
<dbReference type="AlphaFoldDB" id="A0AAV4PH74"/>
<name>A0AAV4PH74_CAEEX</name>
<accession>A0AAV4PH74</accession>